<reference evidence="4 5" key="1">
    <citation type="journal article" date="2016" name="Nat. Commun.">
        <title>Thousands of microbial genomes shed light on interconnected biogeochemical processes in an aquifer system.</title>
        <authorList>
            <person name="Anantharaman K."/>
            <person name="Brown C.T."/>
            <person name="Hug L.A."/>
            <person name="Sharon I."/>
            <person name="Castelle C.J."/>
            <person name="Probst A.J."/>
            <person name="Thomas B.C."/>
            <person name="Singh A."/>
            <person name="Wilkins M.J."/>
            <person name="Karaoz U."/>
            <person name="Brodie E.L."/>
            <person name="Williams K.H."/>
            <person name="Hubbard S.S."/>
            <person name="Banfield J.F."/>
        </authorList>
    </citation>
    <scope>NUCLEOTIDE SEQUENCE [LARGE SCALE GENOMIC DNA]</scope>
</reference>
<gene>
    <name evidence="4" type="ORF">A3D68_01215</name>
</gene>
<dbReference type="Pfam" id="PF00294">
    <property type="entry name" value="PfkB"/>
    <property type="match status" value="1"/>
</dbReference>
<comment type="caution">
    <text evidence="4">The sequence shown here is derived from an EMBL/GenBank/DDBJ whole genome shotgun (WGS) entry which is preliminary data.</text>
</comment>
<name>A0A1F4XQA0_9BACT</name>
<dbReference type="STRING" id="1797240.A3D68_01215"/>
<evidence type="ECO:0000256" key="1">
    <source>
        <dbReference type="ARBA" id="ARBA00022679"/>
    </source>
</evidence>
<sequence length="334" mass="37284">MQNQFDLLAVGDITIDAFIKLKDASVHCKINKEDCEICMRWGDKIPYELNEVVPAVGNSANAAVAAARLGLSSSLRAYVGKDEYGAQCLKALQAEGVDTSFIEQSENEKTNYHYVLWFESQRTILVKHEERQYTVPAITEPPRWLYLSSLGENSLPYHHALMEQLNGWTQTKLAFQPGTFQIKFGIDVLRTVYERTDIFFCNKEEAELILSLEQGHEIKDLLKKTQELGPKIVVITDDIRGAYAINEVGTCWHVPRYPDPRAPFEITGAGDALASGVVAALALGKPLEEALLWGPVNASAVIQQIGAQKGLLTREQLEHNLKNPPSSYELQELK</sequence>
<dbReference type="SUPFAM" id="SSF53613">
    <property type="entry name" value="Ribokinase-like"/>
    <property type="match status" value="1"/>
</dbReference>
<evidence type="ECO:0000256" key="2">
    <source>
        <dbReference type="ARBA" id="ARBA00022777"/>
    </source>
</evidence>
<dbReference type="AlphaFoldDB" id="A0A1F4XQA0"/>
<keyword evidence="1" id="KW-0808">Transferase</keyword>
<feature type="domain" description="Carbohydrate kinase PfkB" evidence="3">
    <location>
        <begin position="57"/>
        <end position="311"/>
    </location>
</feature>
<protein>
    <recommendedName>
        <fullName evidence="3">Carbohydrate kinase PfkB domain-containing protein</fullName>
    </recommendedName>
</protein>
<evidence type="ECO:0000259" key="3">
    <source>
        <dbReference type="Pfam" id="PF00294"/>
    </source>
</evidence>
<evidence type="ECO:0000313" key="5">
    <source>
        <dbReference type="Proteomes" id="UP000177564"/>
    </source>
</evidence>
<dbReference type="PANTHER" id="PTHR10584">
    <property type="entry name" value="SUGAR KINASE"/>
    <property type="match status" value="1"/>
</dbReference>
<dbReference type="InterPro" id="IPR029056">
    <property type="entry name" value="Ribokinase-like"/>
</dbReference>
<proteinExistence type="predicted"/>
<dbReference type="Proteomes" id="UP000177564">
    <property type="component" value="Unassembled WGS sequence"/>
</dbReference>
<dbReference type="EMBL" id="MEWU01000007">
    <property type="protein sequence ID" value="OGC83912.1"/>
    <property type="molecule type" value="Genomic_DNA"/>
</dbReference>
<dbReference type="Gene3D" id="3.40.1190.20">
    <property type="match status" value="1"/>
</dbReference>
<organism evidence="4 5">
    <name type="scientific">Candidatus Adlerbacteria bacterium RIFCSPHIGHO2_02_FULL_52_17</name>
    <dbReference type="NCBI Taxonomy" id="1797240"/>
    <lineage>
        <taxon>Bacteria</taxon>
        <taxon>Candidatus Adleribacteriota</taxon>
    </lineage>
</organism>
<accession>A0A1F4XQA0</accession>
<dbReference type="GO" id="GO:0005829">
    <property type="term" value="C:cytosol"/>
    <property type="evidence" value="ECO:0007669"/>
    <property type="project" value="TreeGrafter"/>
</dbReference>
<dbReference type="InterPro" id="IPR011611">
    <property type="entry name" value="PfkB_dom"/>
</dbReference>
<dbReference type="PANTHER" id="PTHR10584:SF166">
    <property type="entry name" value="RIBOKINASE"/>
    <property type="match status" value="1"/>
</dbReference>
<dbReference type="GO" id="GO:0016301">
    <property type="term" value="F:kinase activity"/>
    <property type="evidence" value="ECO:0007669"/>
    <property type="project" value="UniProtKB-KW"/>
</dbReference>
<keyword evidence="2" id="KW-0418">Kinase</keyword>
<evidence type="ECO:0000313" key="4">
    <source>
        <dbReference type="EMBL" id="OGC83912.1"/>
    </source>
</evidence>